<evidence type="ECO:0000256" key="1">
    <source>
        <dbReference type="ARBA" id="ARBA00004141"/>
    </source>
</evidence>
<evidence type="ECO:0000256" key="8">
    <source>
        <dbReference type="PIRSR" id="PIRSR600175-2"/>
    </source>
</evidence>
<feature type="transmembrane region" description="Helical" evidence="10">
    <location>
        <begin position="301"/>
        <end position="321"/>
    </location>
</feature>
<keyword evidence="12" id="KW-1185">Reference proteome</keyword>
<dbReference type="GO" id="GO:0046872">
    <property type="term" value="F:metal ion binding"/>
    <property type="evidence" value="ECO:0007669"/>
    <property type="project" value="UniProtKB-KW"/>
</dbReference>
<evidence type="ECO:0000256" key="10">
    <source>
        <dbReference type="SAM" id="Phobius"/>
    </source>
</evidence>
<feature type="region of interest" description="Disordered" evidence="9">
    <location>
        <begin position="1"/>
        <end position="70"/>
    </location>
</feature>
<feature type="compositionally biased region" description="Polar residues" evidence="9">
    <location>
        <begin position="56"/>
        <end position="70"/>
    </location>
</feature>
<feature type="transmembrane region" description="Helical" evidence="10">
    <location>
        <begin position="120"/>
        <end position="145"/>
    </location>
</feature>
<dbReference type="GO" id="GO:0015293">
    <property type="term" value="F:symporter activity"/>
    <property type="evidence" value="ECO:0007669"/>
    <property type="project" value="UniProtKB-KW"/>
</dbReference>
<reference evidence="11 12" key="1">
    <citation type="submission" date="2019-10" db="EMBL/GenBank/DDBJ databases">
        <title>Assembly and Annotation for the nematode Trichostrongylus colubriformis.</title>
        <authorList>
            <person name="Martin J."/>
        </authorList>
    </citation>
    <scope>NUCLEOTIDE SEQUENCE [LARGE SCALE GENOMIC DNA]</scope>
    <source>
        <strain evidence="11">G859</strain>
        <tissue evidence="11">Whole worm</tissue>
    </source>
</reference>
<feature type="transmembrane region" description="Helical" evidence="10">
    <location>
        <begin position="277"/>
        <end position="295"/>
    </location>
</feature>
<evidence type="ECO:0000256" key="6">
    <source>
        <dbReference type="ARBA" id="ARBA00023136"/>
    </source>
</evidence>
<dbReference type="GO" id="GO:0035725">
    <property type="term" value="P:sodium ion transmembrane transport"/>
    <property type="evidence" value="ECO:0007669"/>
    <property type="project" value="TreeGrafter"/>
</dbReference>
<keyword evidence="2" id="KW-0813">Transport</keyword>
<dbReference type="EMBL" id="WIXE01012320">
    <property type="protein sequence ID" value="KAK5976024.1"/>
    <property type="molecule type" value="Genomic_DNA"/>
</dbReference>
<evidence type="ECO:0000256" key="2">
    <source>
        <dbReference type="ARBA" id="ARBA00022448"/>
    </source>
</evidence>
<feature type="disulfide bond" evidence="8">
    <location>
        <begin position="218"/>
        <end position="227"/>
    </location>
</feature>
<feature type="non-terminal residue" evidence="11">
    <location>
        <position position="1"/>
    </location>
</feature>
<evidence type="ECO:0000256" key="7">
    <source>
        <dbReference type="PIRSR" id="PIRSR600175-1"/>
    </source>
</evidence>
<sequence>NRKKLSTQSDEKKPLVAVTPNESIARLPRPNQNTSSHRAPKLVPQIFQRNKRDNQNKSGARENTNPNSSMWGETDDQIIYKHVDDPTYIKIMNCLMFCGLAQDVEILWNFARFVIERGGLYFIIIYWFMLFVLVCPVLHMEVFVGQWCQSGIVKTMRSYGKGFEFIGILIMIVLFFRATIGLHFSYPLAKHFLNLLHDPEGIVTCKSNQSALDFERFCVSLVNDMKCRRERGPDFVSYGTRCTNNTAHITMATSMAKYYATNIRQILFPAEYDTNRLLYLVTVCLVIALVGAAGFTVARYFLAIVFAYYAAVFLLMLIPFFSVRGTISSMLHTISAATTPESLFEIQVC</sequence>
<dbReference type="InterPro" id="IPR037272">
    <property type="entry name" value="SNS_sf"/>
</dbReference>
<evidence type="ECO:0000256" key="4">
    <source>
        <dbReference type="ARBA" id="ARBA00022847"/>
    </source>
</evidence>
<dbReference type="SUPFAM" id="SSF161070">
    <property type="entry name" value="SNF-like"/>
    <property type="match status" value="1"/>
</dbReference>
<evidence type="ECO:0000256" key="5">
    <source>
        <dbReference type="ARBA" id="ARBA00022989"/>
    </source>
</evidence>
<comment type="subcellular location">
    <subcellularLocation>
        <location evidence="1">Membrane</location>
        <topology evidence="1">Multi-pass membrane protein</topology>
    </subcellularLocation>
</comment>
<protein>
    <submittedName>
        <fullName evidence="11">Uncharacterized protein</fullName>
    </submittedName>
</protein>
<dbReference type="Proteomes" id="UP001331761">
    <property type="component" value="Unassembled WGS sequence"/>
</dbReference>
<dbReference type="AlphaFoldDB" id="A0AAN8J1P5"/>
<keyword evidence="8" id="KW-1015">Disulfide bond</keyword>
<feature type="binding site" evidence="7">
    <location>
        <position position="101"/>
    </location>
    <ligand>
        <name>Na(+)</name>
        <dbReference type="ChEBI" id="CHEBI:29101"/>
        <label>1</label>
    </ligand>
</feature>
<evidence type="ECO:0000313" key="12">
    <source>
        <dbReference type="Proteomes" id="UP001331761"/>
    </source>
</evidence>
<gene>
    <name evidence="11" type="ORF">GCK32_013884</name>
</gene>
<organism evidence="11 12">
    <name type="scientific">Trichostrongylus colubriformis</name>
    <name type="common">Black scour worm</name>
    <dbReference type="NCBI Taxonomy" id="6319"/>
    <lineage>
        <taxon>Eukaryota</taxon>
        <taxon>Metazoa</taxon>
        <taxon>Ecdysozoa</taxon>
        <taxon>Nematoda</taxon>
        <taxon>Chromadorea</taxon>
        <taxon>Rhabditida</taxon>
        <taxon>Rhabditina</taxon>
        <taxon>Rhabditomorpha</taxon>
        <taxon>Strongyloidea</taxon>
        <taxon>Trichostrongylidae</taxon>
        <taxon>Trichostrongylus</taxon>
    </lineage>
</organism>
<name>A0AAN8J1P5_TRICO</name>
<evidence type="ECO:0000313" key="11">
    <source>
        <dbReference type="EMBL" id="KAK5976024.1"/>
    </source>
</evidence>
<keyword evidence="7" id="KW-0479">Metal-binding</keyword>
<dbReference type="PANTHER" id="PTHR11616">
    <property type="entry name" value="SODIUM/CHLORIDE DEPENDENT TRANSPORTER"/>
    <property type="match status" value="1"/>
</dbReference>
<proteinExistence type="predicted"/>
<dbReference type="PANTHER" id="PTHR11616:SF240">
    <property type="entry name" value="BLOATED TUBULES, ISOFORM B-RELATED"/>
    <property type="match status" value="1"/>
</dbReference>
<keyword evidence="6 10" id="KW-0472">Membrane</keyword>
<feature type="binding site" evidence="7">
    <location>
        <position position="99"/>
    </location>
    <ligand>
        <name>Na(+)</name>
        <dbReference type="ChEBI" id="CHEBI:29101"/>
        <label>1</label>
    </ligand>
</feature>
<dbReference type="GO" id="GO:0005886">
    <property type="term" value="C:plasma membrane"/>
    <property type="evidence" value="ECO:0007669"/>
    <property type="project" value="TreeGrafter"/>
</dbReference>
<keyword evidence="7" id="KW-0915">Sodium</keyword>
<evidence type="ECO:0000256" key="3">
    <source>
        <dbReference type="ARBA" id="ARBA00022692"/>
    </source>
</evidence>
<keyword evidence="3 10" id="KW-0812">Transmembrane</keyword>
<accession>A0AAN8J1P5</accession>
<dbReference type="PROSITE" id="PS50267">
    <property type="entry name" value="NA_NEUROTRAN_SYMP_3"/>
    <property type="match status" value="1"/>
</dbReference>
<dbReference type="InterPro" id="IPR000175">
    <property type="entry name" value="Na/ntran_symport"/>
</dbReference>
<feature type="transmembrane region" description="Helical" evidence="10">
    <location>
        <begin position="165"/>
        <end position="186"/>
    </location>
</feature>
<keyword evidence="5 10" id="KW-1133">Transmembrane helix</keyword>
<comment type="caution">
    <text evidence="11">The sequence shown here is derived from an EMBL/GenBank/DDBJ whole genome shotgun (WGS) entry which is preliminary data.</text>
</comment>
<evidence type="ECO:0000256" key="9">
    <source>
        <dbReference type="SAM" id="MobiDB-lite"/>
    </source>
</evidence>
<keyword evidence="4" id="KW-0769">Symport</keyword>